<evidence type="ECO:0000313" key="15">
    <source>
        <dbReference type="EMBL" id="KAJ5388135.1"/>
    </source>
</evidence>
<comment type="caution">
    <text evidence="15">The sequence shown here is derived from an EMBL/GenBank/DDBJ whole genome shotgun (WGS) entry which is preliminary data.</text>
</comment>
<evidence type="ECO:0000256" key="8">
    <source>
        <dbReference type="ARBA" id="ARBA00022989"/>
    </source>
</evidence>
<keyword evidence="10 14" id="KW-0472">Membrane</keyword>
<dbReference type="GO" id="GO:0102158">
    <property type="term" value="F:very-long-chain (3R)-3-hydroxyacyl-CoA dehydratase activity"/>
    <property type="evidence" value="ECO:0007669"/>
    <property type="project" value="UniProtKB-EC"/>
</dbReference>
<reference evidence="15" key="2">
    <citation type="journal article" date="2023" name="IMA Fungus">
        <title>Comparative genomic study of the Penicillium genus elucidates a diverse pangenome and 15 lateral gene transfer events.</title>
        <authorList>
            <person name="Petersen C."/>
            <person name="Sorensen T."/>
            <person name="Nielsen M.R."/>
            <person name="Sondergaard T.E."/>
            <person name="Sorensen J.L."/>
            <person name="Fitzpatrick D.A."/>
            <person name="Frisvad J.C."/>
            <person name="Nielsen K.L."/>
        </authorList>
    </citation>
    <scope>NUCLEOTIDE SEQUENCE</scope>
    <source>
        <strain evidence="15">IBT 29677</strain>
    </source>
</reference>
<evidence type="ECO:0000256" key="12">
    <source>
        <dbReference type="ARBA" id="ARBA00023239"/>
    </source>
</evidence>
<evidence type="ECO:0000256" key="11">
    <source>
        <dbReference type="ARBA" id="ARBA00023160"/>
    </source>
</evidence>
<evidence type="ECO:0000256" key="4">
    <source>
        <dbReference type="ARBA" id="ARBA00013122"/>
    </source>
</evidence>
<feature type="transmembrane region" description="Helical" evidence="14">
    <location>
        <begin position="163"/>
        <end position="181"/>
    </location>
</feature>
<keyword evidence="6 14" id="KW-0812">Transmembrane</keyword>
<feature type="transmembrane region" description="Helical" evidence="14">
    <location>
        <begin position="27"/>
        <end position="45"/>
    </location>
</feature>
<gene>
    <name evidence="15" type="ORF">N7509_010676</name>
</gene>
<keyword evidence="7 14" id="KW-0276">Fatty acid metabolism</keyword>
<evidence type="ECO:0000256" key="2">
    <source>
        <dbReference type="ARBA" id="ARBA00005194"/>
    </source>
</evidence>
<feature type="transmembrane region" description="Helical" evidence="14">
    <location>
        <begin position="92"/>
        <end position="111"/>
    </location>
</feature>
<dbReference type="PANTHER" id="PTHR11035">
    <property type="entry name" value="VERY-LONG-CHAIN (3R)-3-HYDROXYACYL-COA DEHYDRATASE"/>
    <property type="match status" value="1"/>
</dbReference>
<proteinExistence type="inferred from homology"/>
<dbReference type="GO" id="GO:0030148">
    <property type="term" value="P:sphingolipid biosynthetic process"/>
    <property type="evidence" value="ECO:0007669"/>
    <property type="project" value="TreeGrafter"/>
</dbReference>
<keyword evidence="5 14" id="KW-0444">Lipid biosynthesis</keyword>
<dbReference type="GO" id="GO:0005789">
    <property type="term" value="C:endoplasmic reticulum membrane"/>
    <property type="evidence" value="ECO:0007669"/>
    <property type="project" value="UniProtKB-SubCell"/>
</dbReference>
<comment type="similarity">
    <text evidence="3 14">Belongs to the very long-chain fatty acids dehydratase HACD family.</text>
</comment>
<dbReference type="GO" id="GO:0042761">
    <property type="term" value="P:very long-chain fatty acid biosynthetic process"/>
    <property type="evidence" value="ECO:0007669"/>
    <property type="project" value="TreeGrafter"/>
</dbReference>
<evidence type="ECO:0000256" key="6">
    <source>
        <dbReference type="ARBA" id="ARBA00022692"/>
    </source>
</evidence>
<evidence type="ECO:0000256" key="14">
    <source>
        <dbReference type="RuleBase" id="RU363109"/>
    </source>
</evidence>
<feature type="transmembrane region" description="Helical" evidence="14">
    <location>
        <begin position="218"/>
        <end position="236"/>
    </location>
</feature>
<dbReference type="OrthoDB" id="46988at2759"/>
<dbReference type="Pfam" id="PF04387">
    <property type="entry name" value="PTPLA"/>
    <property type="match status" value="1"/>
</dbReference>
<evidence type="ECO:0000256" key="7">
    <source>
        <dbReference type="ARBA" id="ARBA00022832"/>
    </source>
</evidence>
<organism evidence="15 16">
    <name type="scientific">Penicillium cosmopolitanum</name>
    <dbReference type="NCBI Taxonomy" id="1131564"/>
    <lineage>
        <taxon>Eukaryota</taxon>
        <taxon>Fungi</taxon>
        <taxon>Dikarya</taxon>
        <taxon>Ascomycota</taxon>
        <taxon>Pezizomycotina</taxon>
        <taxon>Eurotiomycetes</taxon>
        <taxon>Eurotiomycetidae</taxon>
        <taxon>Eurotiales</taxon>
        <taxon>Aspergillaceae</taxon>
        <taxon>Penicillium</taxon>
    </lineage>
</organism>
<keyword evidence="11 14" id="KW-0275">Fatty acid biosynthesis</keyword>
<name>A0A9W9VS32_9EURO</name>
<dbReference type="RefSeq" id="XP_056485933.1">
    <property type="nucleotide sequence ID" value="XM_056635313.1"/>
</dbReference>
<evidence type="ECO:0000256" key="10">
    <source>
        <dbReference type="ARBA" id="ARBA00023136"/>
    </source>
</evidence>
<evidence type="ECO:0000256" key="5">
    <source>
        <dbReference type="ARBA" id="ARBA00022516"/>
    </source>
</evidence>
<comment type="subcellular location">
    <subcellularLocation>
        <location evidence="14">Endoplasmic reticulum membrane</location>
        <topology evidence="14">Multi-pass membrane protein</topology>
    </subcellularLocation>
    <subcellularLocation>
        <location evidence="1">Membrane</location>
        <topology evidence="1">Multi-pass membrane protein</topology>
    </subcellularLocation>
</comment>
<dbReference type="InterPro" id="IPR007482">
    <property type="entry name" value="Tyr_Pase-like_PTPLA"/>
</dbReference>
<keyword evidence="14" id="KW-0256">Endoplasmic reticulum</keyword>
<dbReference type="GO" id="GO:0030497">
    <property type="term" value="P:fatty acid elongation"/>
    <property type="evidence" value="ECO:0007669"/>
    <property type="project" value="TreeGrafter"/>
</dbReference>
<accession>A0A9W9VS32</accession>
<dbReference type="Proteomes" id="UP001147747">
    <property type="component" value="Unassembled WGS sequence"/>
</dbReference>
<comment type="pathway">
    <text evidence="2 14">Lipid metabolism; fatty acid biosynthesis.</text>
</comment>
<evidence type="ECO:0000313" key="16">
    <source>
        <dbReference type="Proteomes" id="UP001147747"/>
    </source>
</evidence>
<dbReference type="EC" id="4.2.1.134" evidence="4 14"/>
<keyword evidence="9 14" id="KW-0443">Lipid metabolism</keyword>
<dbReference type="GeneID" id="81374293"/>
<dbReference type="AlphaFoldDB" id="A0A9W9VS32"/>
<evidence type="ECO:0000256" key="13">
    <source>
        <dbReference type="ARBA" id="ARBA00036671"/>
    </source>
</evidence>
<evidence type="ECO:0000256" key="3">
    <source>
        <dbReference type="ARBA" id="ARBA00007811"/>
    </source>
</evidence>
<protein>
    <recommendedName>
        <fullName evidence="4 14">Very-long-chain (3R)-3-hydroxyacyl-CoA dehydratase</fullName>
        <ecNumber evidence="4 14">4.2.1.134</ecNumber>
    </recommendedName>
</protein>
<comment type="function">
    <text evidence="14">Catalyzes the third of the four reactions of the long-chain fatty acids elongation cycle. This endoplasmic reticulum-bound enzymatic process, allows the addition of two carbons to the chain of long- and very long-chain fatty acids/VLCFAs per cycle. This enzyme catalyzes the dehydration of the 3-hydroxyacyl-CoA intermediate into trans-2,3-enoyl-CoA, within each cycle of fatty acid elongation. Thereby, it participates to the production of VLCFAs of different chain lengths that are involved in multiple biological processes as precursors of membrane lipids and lipid mediators.</text>
</comment>
<keyword evidence="16" id="KW-1185">Reference proteome</keyword>
<dbReference type="EMBL" id="JAPZBU010000009">
    <property type="protein sequence ID" value="KAJ5388135.1"/>
    <property type="molecule type" value="Genomic_DNA"/>
</dbReference>
<evidence type="ECO:0000256" key="1">
    <source>
        <dbReference type="ARBA" id="ARBA00004141"/>
    </source>
</evidence>
<dbReference type="PANTHER" id="PTHR11035:SF3">
    <property type="entry name" value="VERY-LONG-CHAIN (3R)-3-HYDROXYACYL-COA DEHYDRATASE"/>
    <property type="match status" value="1"/>
</dbReference>
<reference evidence="15" key="1">
    <citation type="submission" date="2022-12" db="EMBL/GenBank/DDBJ databases">
        <authorList>
            <person name="Petersen C."/>
        </authorList>
    </citation>
    <scope>NUCLEOTIDE SEQUENCE</scope>
    <source>
        <strain evidence="15">IBT 29677</strain>
    </source>
</reference>
<keyword evidence="12 14" id="KW-0456">Lyase</keyword>
<keyword evidence="8 14" id="KW-1133">Transmembrane helix</keyword>
<evidence type="ECO:0000256" key="9">
    <source>
        <dbReference type="ARBA" id="ARBA00023098"/>
    </source>
</evidence>
<comment type="catalytic activity">
    <reaction evidence="13 14">
        <text>a very-long-chain (3R)-3-hydroxyacyl-CoA = a very-long-chain (2E)-enoyl-CoA + H2O</text>
        <dbReference type="Rhea" id="RHEA:45812"/>
        <dbReference type="ChEBI" id="CHEBI:15377"/>
        <dbReference type="ChEBI" id="CHEBI:83728"/>
        <dbReference type="ChEBI" id="CHEBI:85440"/>
        <dbReference type="EC" id="4.2.1.134"/>
    </reaction>
</comment>
<feature type="transmembrane region" description="Helical" evidence="14">
    <location>
        <begin position="57"/>
        <end position="80"/>
    </location>
</feature>
<sequence>MASKQPRSSSPSGLTRGYLFLYNTTNLFTWAICVIYTASLIPAALRNDSLHTIFQETANPLLIGTQSLAILEVVHSILGLVRAPFLTTAMQVASRLLLVWGIMAIFGGDIVGAEKTQLGDYAYLGCVTAWGITEIIRYGFFAITLSGNQVPAWWTWLRYNTFYVLYPVGISSECALVYLALGPAGEIEPLLKWFLVAVLAIYVPGKSLMSPPDHLLDFSLRMIQLGSYVLYTHMIAQRRKALRGKKRAD</sequence>